<evidence type="ECO:0000256" key="3">
    <source>
        <dbReference type="ARBA" id="ARBA00023163"/>
    </source>
</evidence>
<keyword evidence="2" id="KW-0238">DNA-binding</keyword>
<dbReference type="Proteomes" id="UP001285441">
    <property type="component" value="Unassembled WGS sequence"/>
</dbReference>
<reference evidence="6" key="2">
    <citation type="submission" date="2023-06" db="EMBL/GenBank/DDBJ databases">
        <authorList>
            <consortium name="Lawrence Berkeley National Laboratory"/>
            <person name="Haridas S."/>
            <person name="Hensen N."/>
            <person name="Bonometti L."/>
            <person name="Westerberg I."/>
            <person name="Brannstrom I.O."/>
            <person name="Guillou S."/>
            <person name="Cros-Aarteil S."/>
            <person name="Calhoun S."/>
            <person name="Kuo A."/>
            <person name="Mondo S."/>
            <person name="Pangilinan J."/>
            <person name="Riley R."/>
            <person name="LaButti K."/>
            <person name="Andreopoulos B."/>
            <person name="Lipzen A."/>
            <person name="Chen C."/>
            <person name="Yanf M."/>
            <person name="Daum C."/>
            <person name="Ng V."/>
            <person name="Clum A."/>
            <person name="Steindorff A."/>
            <person name="Ohm R."/>
            <person name="Martin F."/>
            <person name="Silar P."/>
            <person name="Natvig D."/>
            <person name="Lalanne C."/>
            <person name="Gautier V."/>
            <person name="Ament-velasquez S.L."/>
            <person name="Kruys A."/>
            <person name="Hutchinson M.I."/>
            <person name="Powell A.J."/>
            <person name="Barry K."/>
            <person name="Miller A.N."/>
            <person name="Grigoriev I.V."/>
            <person name="Debuchy R."/>
            <person name="Gladieux P."/>
            <person name="Thoren M.H."/>
            <person name="Johannesson H."/>
        </authorList>
    </citation>
    <scope>NUCLEOTIDE SEQUENCE</scope>
    <source>
        <strain evidence="6">CBS 232.78</strain>
    </source>
</reference>
<evidence type="ECO:0000256" key="2">
    <source>
        <dbReference type="ARBA" id="ARBA00023125"/>
    </source>
</evidence>
<accession>A0AAE0K3J3</accession>
<organism evidence="6 7">
    <name type="scientific">Podospora didyma</name>
    <dbReference type="NCBI Taxonomy" id="330526"/>
    <lineage>
        <taxon>Eukaryota</taxon>
        <taxon>Fungi</taxon>
        <taxon>Dikarya</taxon>
        <taxon>Ascomycota</taxon>
        <taxon>Pezizomycotina</taxon>
        <taxon>Sordariomycetes</taxon>
        <taxon>Sordariomycetidae</taxon>
        <taxon>Sordariales</taxon>
        <taxon>Podosporaceae</taxon>
        <taxon>Podospora</taxon>
    </lineage>
</organism>
<dbReference type="PANTHER" id="PTHR47424:SF3">
    <property type="entry name" value="REGULATORY PROTEIN GAL4"/>
    <property type="match status" value="1"/>
</dbReference>
<feature type="domain" description="Xylanolytic transcriptional activator regulatory" evidence="5">
    <location>
        <begin position="105"/>
        <end position="174"/>
    </location>
</feature>
<evidence type="ECO:0000256" key="4">
    <source>
        <dbReference type="ARBA" id="ARBA00023242"/>
    </source>
</evidence>
<dbReference type="GO" id="GO:0005634">
    <property type="term" value="C:nucleus"/>
    <property type="evidence" value="ECO:0007669"/>
    <property type="project" value="TreeGrafter"/>
</dbReference>
<dbReference type="GO" id="GO:0000978">
    <property type="term" value="F:RNA polymerase II cis-regulatory region sequence-specific DNA binding"/>
    <property type="evidence" value="ECO:0007669"/>
    <property type="project" value="TreeGrafter"/>
</dbReference>
<name>A0AAE0K3J3_9PEZI</name>
<dbReference type="SMART" id="SM00906">
    <property type="entry name" value="Fungal_trans"/>
    <property type="match status" value="1"/>
</dbReference>
<dbReference type="CDD" id="cd12148">
    <property type="entry name" value="fungal_TF_MHR"/>
    <property type="match status" value="1"/>
</dbReference>
<keyword evidence="4" id="KW-0539">Nucleus</keyword>
<dbReference type="AlphaFoldDB" id="A0AAE0K3J3"/>
<dbReference type="InterPro" id="IPR051127">
    <property type="entry name" value="Fungal_SecMet_Regulators"/>
</dbReference>
<evidence type="ECO:0000313" key="6">
    <source>
        <dbReference type="EMBL" id="KAK3368776.1"/>
    </source>
</evidence>
<dbReference type="GO" id="GO:0008270">
    <property type="term" value="F:zinc ion binding"/>
    <property type="evidence" value="ECO:0007669"/>
    <property type="project" value="InterPro"/>
</dbReference>
<dbReference type="GO" id="GO:0000435">
    <property type="term" value="P:positive regulation of transcription from RNA polymerase II promoter by galactose"/>
    <property type="evidence" value="ECO:0007669"/>
    <property type="project" value="TreeGrafter"/>
</dbReference>
<dbReference type="Pfam" id="PF04082">
    <property type="entry name" value="Fungal_trans"/>
    <property type="match status" value="1"/>
</dbReference>
<dbReference type="GO" id="GO:0000981">
    <property type="term" value="F:DNA-binding transcription factor activity, RNA polymerase II-specific"/>
    <property type="evidence" value="ECO:0007669"/>
    <property type="project" value="TreeGrafter"/>
</dbReference>
<dbReference type="EMBL" id="JAULSW010000010">
    <property type="protein sequence ID" value="KAK3368776.1"/>
    <property type="molecule type" value="Genomic_DNA"/>
</dbReference>
<dbReference type="PANTHER" id="PTHR47424">
    <property type="entry name" value="REGULATORY PROTEIN GAL4"/>
    <property type="match status" value="1"/>
</dbReference>
<dbReference type="InterPro" id="IPR007219">
    <property type="entry name" value="XnlR_reg_dom"/>
</dbReference>
<gene>
    <name evidence="6" type="ORF">B0H63DRAFT_529143</name>
</gene>
<keyword evidence="1" id="KW-0805">Transcription regulation</keyword>
<evidence type="ECO:0000259" key="5">
    <source>
        <dbReference type="SMART" id="SM00906"/>
    </source>
</evidence>
<evidence type="ECO:0000313" key="7">
    <source>
        <dbReference type="Proteomes" id="UP001285441"/>
    </source>
</evidence>
<dbReference type="GO" id="GO:0006351">
    <property type="term" value="P:DNA-templated transcription"/>
    <property type="evidence" value="ECO:0007669"/>
    <property type="project" value="InterPro"/>
</dbReference>
<evidence type="ECO:0000256" key="1">
    <source>
        <dbReference type="ARBA" id="ARBA00023015"/>
    </source>
</evidence>
<sequence length="174" mass="19967">MDHNVIVLPPAEYADHLWPWYWLHVHSVFPVLHRPTFEAEHRQIWNPTSKHPHRKEPGFHEIVFHATLNIMLALCCQRDDSSLAVVQLLLLRGLHLYFATRANRCWVMIGAAIRVSFSMGLPVAAFKGAATQLDREMRKRVWYGGCVTLDQIVSMAFGRPILISKELMSHAPLP</sequence>
<keyword evidence="7" id="KW-1185">Reference proteome</keyword>
<protein>
    <recommendedName>
        <fullName evidence="5">Xylanolytic transcriptional activator regulatory domain-containing protein</fullName>
    </recommendedName>
</protein>
<keyword evidence="3" id="KW-0804">Transcription</keyword>
<reference evidence="6" key="1">
    <citation type="journal article" date="2023" name="Mol. Phylogenet. Evol.">
        <title>Genome-scale phylogeny and comparative genomics of the fungal order Sordariales.</title>
        <authorList>
            <person name="Hensen N."/>
            <person name="Bonometti L."/>
            <person name="Westerberg I."/>
            <person name="Brannstrom I.O."/>
            <person name="Guillou S."/>
            <person name="Cros-Aarteil S."/>
            <person name="Calhoun S."/>
            <person name="Haridas S."/>
            <person name="Kuo A."/>
            <person name="Mondo S."/>
            <person name="Pangilinan J."/>
            <person name="Riley R."/>
            <person name="LaButti K."/>
            <person name="Andreopoulos B."/>
            <person name="Lipzen A."/>
            <person name="Chen C."/>
            <person name="Yan M."/>
            <person name="Daum C."/>
            <person name="Ng V."/>
            <person name="Clum A."/>
            <person name="Steindorff A."/>
            <person name="Ohm R.A."/>
            <person name="Martin F."/>
            <person name="Silar P."/>
            <person name="Natvig D.O."/>
            <person name="Lalanne C."/>
            <person name="Gautier V."/>
            <person name="Ament-Velasquez S.L."/>
            <person name="Kruys A."/>
            <person name="Hutchinson M.I."/>
            <person name="Powell A.J."/>
            <person name="Barry K."/>
            <person name="Miller A.N."/>
            <person name="Grigoriev I.V."/>
            <person name="Debuchy R."/>
            <person name="Gladieux P."/>
            <person name="Hiltunen Thoren M."/>
            <person name="Johannesson H."/>
        </authorList>
    </citation>
    <scope>NUCLEOTIDE SEQUENCE</scope>
    <source>
        <strain evidence="6">CBS 232.78</strain>
    </source>
</reference>
<comment type="caution">
    <text evidence="6">The sequence shown here is derived from an EMBL/GenBank/DDBJ whole genome shotgun (WGS) entry which is preliminary data.</text>
</comment>
<proteinExistence type="predicted"/>